<feature type="binding site" evidence="20">
    <location>
        <position position="395"/>
    </location>
    <ligand>
        <name>Zn(2+)</name>
        <dbReference type="ChEBI" id="CHEBI:29105"/>
        <note>catalytic</note>
    </ligand>
</feature>
<keyword evidence="16 22" id="KW-0472">Membrane</keyword>
<comment type="subcellular location">
    <subcellularLocation>
        <location evidence="2">Cell membrane</location>
        <topology evidence="2">Single-pass type II membrane protein</topology>
    </subcellularLocation>
</comment>
<gene>
    <name evidence="26" type="ORF">MCOR_24637</name>
</gene>
<dbReference type="EC" id="3.4.11.-" evidence="22"/>
<dbReference type="InterPro" id="IPR024571">
    <property type="entry name" value="ERAP1-like_C_dom"/>
</dbReference>
<evidence type="ECO:0000256" key="17">
    <source>
        <dbReference type="ARBA" id="ARBA00023157"/>
    </source>
</evidence>
<keyword evidence="5 22" id="KW-0031">Aminopeptidase</keyword>
<dbReference type="InterPro" id="IPR045357">
    <property type="entry name" value="Aminopeptidase_N-like_N"/>
</dbReference>
<dbReference type="GO" id="GO:0006508">
    <property type="term" value="P:proteolysis"/>
    <property type="evidence" value="ECO:0007669"/>
    <property type="project" value="UniProtKB-KW"/>
</dbReference>
<dbReference type="GO" id="GO:0043171">
    <property type="term" value="P:peptide catabolic process"/>
    <property type="evidence" value="ECO:0007669"/>
    <property type="project" value="TreeGrafter"/>
</dbReference>
<proteinExistence type="inferred from homology"/>
<evidence type="ECO:0000256" key="6">
    <source>
        <dbReference type="ARBA" id="ARBA00022475"/>
    </source>
</evidence>
<evidence type="ECO:0000313" key="27">
    <source>
        <dbReference type="Proteomes" id="UP000507470"/>
    </source>
</evidence>
<evidence type="ECO:0000256" key="19">
    <source>
        <dbReference type="PIRSR" id="PIRSR634016-1"/>
    </source>
</evidence>
<dbReference type="EMBL" id="CACVKT020004339">
    <property type="protein sequence ID" value="CAC5389475.1"/>
    <property type="molecule type" value="Genomic_DNA"/>
</dbReference>
<comment type="subunit">
    <text evidence="4">Homodimer; disulfide-linked.</text>
</comment>
<keyword evidence="8 22" id="KW-0812">Transmembrane</keyword>
<dbReference type="SUPFAM" id="SSF55486">
    <property type="entry name" value="Metalloproteases ('zincins'), catalytic domain"/>
    <property type="match status" value="1"/>
</dbReference>
<dbReference type="GO" id="GO:0070006">
    <property type="term" value="F:metalloaminopeptidase activity"/>
    <property type="evidence" value="ECO:0007669"/>
    <property type="project" value="TreeGrafter"/>
</dbReference>
<feature type="active site" description="Proton acceptor" evidence="19">
    <location>
        <position position="392"/>
    </location>
</feature>
<dbReference type="Pfam" id="PF17900">
    <property type="entry name" value="Peptidase_M1_N"/>
    <property type="match status" value="1"/>
</dbReference>
<evidence type="ECO:0000256" key="3">
    <source>
        <dbReference type="ARBA" id="ARBA00010136"/>
    </source>
</evidence>
<evidence type="ECO:0000256" key="9">
    <source>
        <dbReference type="ARBA" id="ARBA00022723"/>
    </source>
</evidence>
<keyword evidence="27" id="KW-1185">Reference proteome</keyword>
<evidence type="ECO:0000259" key="25">
    <source>
        <dbReference type="Pfam" id="PF17900"/>
    </source>
</evidence>
<dbReference type="CDD" id="cd09601">
    <property type="entry name" value="M1_APN-Q_like"/>
    <property type="match status" value="1"/>
</dbReference>
<feature type="domain" description="ERAP1-like C-terminal" evidence="24">
    <location>
        <begin position="621"/>
        <end position="938"/>
    </location>
</feature>
<dbReference type="OrthoDB" id="510539at2759"/>
<comment type="catalytic activity">
    <reaction evidence="1">
        <text>Release of N-terminal glutamate (and to a lesser extent aspartate) from a peptide.</text>
        <dbReference type="EC" id="3.4.11.7"/>
    </reaction>
</comment>
<dbReference type="AlphaFoldDB" id="A0A6J8BZP3"/>
<organism evidence="26 27">
    <name type="scientific">Mytilus coruscus</name>
    <name type="common">Sea mussel</name>
    <dbReference type="NCBI Taxonomy" id="42192"/>
    <lineage>
        <taxon>Eukaryota</taxon>
        <taxon>Metazoa</taxon>
        <taxon>Spiralia</taxon>
        <taxon>Lophotrochozoa</taxon>
        <taxon>Mollusca</taxon>
        <taxon>Bivalvia</taxon>
        <taxon>Autobranchia</taxon>
        <taxon>Pteriomorphia</taxon>
        <taxon>Mytilida</taxon>
        <taxon>Mytiloidea</taxon>
        <taxon>Mytilidae</taxon>
        <taxon>Mytilinae</taxon>
        <taxon>Mytilus</taxon>
    </lineage>
</organism>
<dbReference type="Gene3D" id="2.60.40.1730">
    <property type="entry name" value="tricorn interacting facor f3 domain"/>
    <property type="match status" value="1"/>
</dbReference>
<keyword evidence="9 20" id="KW-0479">Metal-binding</keyword>
<feature type="transmembrane region" description="Helical" evidence="22">
    <location>
        <begin position="15"/>
        <end position="38"/>
    </location>
</feature>
<dbReference type="PANTHER" id="PTHR11533:SF276">
    <property type="entry name" value="GLUTAMYL AMINOPEPTIDASE"/>
    <property type="match status" value="1"/>
</dbReference>
<evidence type="ECO:0000256" key="20">
    <source>
        <dbReference type="PIRSR" id="PIRSR634016-3"/>
    </source>
</evidence>
<dbReference type="FunFam" id="2.60.40.1910:FF:000006">
    <property type="entry name" value="Aminopeptidase"/>
    <property type="match status" value="1"/>
</dbReference>
<dbReference type="Proteomes" id="UP000507470">
    <property type="component" value="Unassembled WGS sequence"/>
</dbReference>
<evidence type="ECO:0000259" key="24">
    <source>
        <dbReference type="Pfam" id="PF11838"/>
    </source>
</evidence>
<accession>A0A6J8BZP3</accession>
<dbReference type="GO" id="GO:0042277">
    <property type="term" value="F:peptide binding"/>
    <property type="evidence" value="ECO:0007669"/>
    <property type="project" value="TreeGrafter"/>
</dbReference>
<reference evidence="26 27" key="1">
    <citation type="submission" date="2020-06" db="EMBL/GenBank/DDBJ databases">
        <authorList>
            <person name="Li R."/>
            <person name="Bekaert M."/>
        </authorList>
    </citation>
    <scope>NUCLEOTIDE SEQUENCE [LARGE SCALE GENOMIC DNA]</scope>
    <source>
        <strain evidence="27">wild</strain>
    </source>
</reference>
<keyword evidence="14 22" id="KW-1133">Transmembrane helix</keyword>
<evidence type="ECO:0000256" key="7">
    <source>
        <dbReference type="ARBA" id="ARBA00022670"/>
    </source>
</evidence>
<protein>
    <recommendedName>
        <fullName evidence="22">Aminopeptidase</fullName>
        <ecNumber evidence="22">3.4.11.-</ecNumber>
    </recommendedName>
</protein>
<feature type="binding site" evidence="20">
    <location>
        <position position="414"/>
    </location>
    <ligand>
        <name>Zn(2+)</name>
        <dbReference type="ChEBI" id="CHEBI:29105"/>
        <note>catalytic</note>
    </ligand>
</feature>
<dbReference type="InterPro" id="IPR034016">
    <property type="entry name" value="M1_APN-typ"/>
</dbReference>
<keyword evidence="7 22" id="KW-0645">Protease</keyword>
<evidence type="ECO:0000256" key="16">
    <source>
        <dbReference type="ARBA" id="ARBA00023136"/>
    </source>
</evidence>
<comment type="similarity">
    <text evidence="3 22">Belongs to the peptidase M1 family.</text>
</comment>
<dbReference type="SUPFAM" id="SSF63737">
    <property type="entry name" value="Leukotriene A4 hydrolase N-terminal domain"/>
    <property type="match status" value="1"/>
</dbReference>
<evidence type="ECO:0000256" key="2">
    <source>
        <dbReference type="ARBA" id="ARBA00004401"/>
    </source>
</evidence>
<keyword evidence="11 20" id="KW-0862">Zinc</keyword>
<dbReference type="GO" id="GO:0008270">
    <property type="term" value="F:zinc ion binding"/>
    <property type="evidence" value="ECO:0007669"/>
    <property type="project" value="UniProtKB-UniRule"/>
</dbReference>
<evidence type="ECO:0000256" key="12">
    <source>
        <dbReference type="ARBA" id="ARBA00022837"/>
    </source>
</evidence>
<evidence type="ECO:0000256" key="10">
    <source>
        <dbReference type="ARBA" id="ARBA00022801"/>
    </source>
</evidence>
<evidence type="ECO:0000256" key="15">
    <source>
        <dbReference type="ARBA" id="ARBA00023049"/>
    </source>
</evidence>
<evidence type="ECO:0000259" key="23">
    <source>
        <dbReference type="Pfam" id="PF01433"/>
    </source>
</evidence>
<dbReference type="GO" id="GO:0005886">
    <property type="term" value="C:plasma membrane"/>
    <property type="evidence" value="ECO:0007669"/>
    <property type="project" value="UniProtKB-SubCell"/>
</dbReference>
<evidence type="ECO:0000313" key="26">
    <source>
        <dbReference type="EMBL" id="CAC5389475.1"/>
    </source>
</evidence>
<dbReference type="FunFam" id="1.10.390.10:FF:000006">
    <property type="entry name" value="Puromycin-sensitive aminopeptidase"/>
    <property type="match status" value="1"/>
</dbReference>
<dbReference type="Gene3D" id="2.60.40.1910">
    <property type="match status" value="1"/>
</dbReference>
<dbReference type="InterPro" id="IPR050344">
    <property type="entry name" value="Peptidase_M1_aminopeptidases"/>
</dbReference>
<evidence type="ECO:0000256" key="22">
    <source>
        <dbReference type="RuleBase" id="RU364040"/>
    </source>
</evidence>
<dbReference type="GO" id="GO:0005737">
    <property type="term" value="C:cytoplasm"/>
    <property type="evidence" value="ECO:0007669"/>
    <property type="project" value="TreeGrafter"/>
</dbReference>
<evidence type="ECO:0000256" key="8">
    <source>
        <dbReference type="ARBA" id="ARBA00022692"/>
    </source>
</evidence>
<sequence length="963" mass="111640">MEGKQYKKYAVNKRIVYFVGFLFIAIPIAVGVLVWHFMPKCDENKNVIGDSGGNQGDKISTSTGSALTTVVSTPITTLSLTEPWKNLRLSRDVLPIHYNITLYPDFYDNQSSFYGNETIEIMVHRTTSYILIHYLYLNMTRTVLRDSNNNEIKIKPLRSYEENQFWIIETESPLQAGQTVFLDLQFDGSLTRAIVGFYKSSYVNSITNLTRHMVSSKFEPVSARRAFPCFDEPNIKANFTVHLVHRNNYIALSNMPDETTLPWSEDNSLMKTDFKVSVKMSTYLVCFIVCDFDHLENTTKHGVKVRTYSTPDRVNQTKFALDIAVHTMELYEDLFGVPYPLPKQDMIGIPNFVSGAMEHWGLITYREVNMLYDPNEASSANLQRVAVVIAHEISHQWFGNIVTMDWWDDLWLNEGFASFMEYIGVDSFRPSWDMMEQFSTEDALPVMTTDSKVSSHPIIVNVQNPNQINEVFDNISYSKGASVIRMLESVMGRERFFEGVGKYLKGFEWSNAKTDDLWAKLGNVEPSLTVKDMMDTWTRQMGFPYINITVTSIGSKTTVKAVQKRFLADINTNYDENESDYRYRWHVFLDYVTSDGHSGNVWMNRVDEKIFDVPTNLTNGWIKFNVNQTGFYRVLYPDNIWKSIANQLEMNPSIMRDVEKSGLINDAFNLARGGYLSYDLALGLTRFLHKEMGHLPWESAYSVMSYITHMFELGGDYSNMRIYILRKVKPVMDAIGWKDDGNHLQKLMRSNIIELACRLGDQHCLRNATEKFRNWIENGASIPPNLRSLVYNYGIQGSDSEDDWNFMWDKYTRETVPQEQIKLLYGLSRTRSVWLLRRYLEYAKDESKVKAQDFFNVITYISRNPIGRSLAWDWVRSNWEYLVQRFTVFSRSLGRLIPSIIIYFNTEFHLKEVESFFKLYPDAGAGERAREQALESIRGNIAWISNYQDTISKWLCQELKNCV</sequence>
<dbReference type="GO" id="GO:0005615">
    <property type="term" value="C:extracellular space"/>
    <property type="evidence" value="ECO:0007669"/>
    <property type="project" value="TreeGrafter"/>
</dbReference>
<evidence type="ECO:0000256" key="11">
    <source>
        <dbReference type="ARBA" id="ARBA00022833"/>
    </source>
</evidence>
<dbReference type="Gene3D" id="1.10.390.10">
    <property type="entry name" value="Neutral Protease Domain 2"/>
    <property type="match status" value="1"/>
</dbReference>
<keyword evidence="10 22" id="KW-0378">Hydrolase</keyword>
<keyword evidence="12" id="KW-0106">Calcium</keyword>
<dbReference type="PRINTS" id="PR00756">
    <property type="entry name" value="ALADIPTASE"/>
</dbReference>
<keyword evidence="17" id="KW-1015">Disulfide bond</keyword>
<keyword evidence="18" id="KW-0325">Glycoprotein</keyword>
<keyword evidence="6" id="KW-1003">Cell membrane</keyword>
<dbReference type="InterPro" id="IPR027268">
    <property type="entry name" value="Peptidase_M4/M1_CTD_sf"/>
</dbReference>
<keyword evidence="13" id="KW-0735">Signal-anchor</keyword>
<dbReference type="InterPro" id="IPR001930">
    <property type="entry name" value="Peptidase_M1"/>
</dbReference>
<dbReference type="GO" id="GO:0004230">
    <property type="term" value="F:glutamyl aminopeptidase activity"/>
    <property type="evidence" value="ECO:0007669"/>
    <property type="project" value="UniProtKB-EC"/>
</dbReference>
<keyword evidence="15 22" id="KW-0482">Metalloprotease</keyword>
<feature type="domain" description="Aminopeptidase N-like N-terminal" evidence="25">
    <location>
        <begin position="95"/>
        <end position="284"/>
    </location>
</feature>
<comment type="cofactor">
    <cofactor evidence="20 22">
        <name>Zn(2+)</name>
        <dbReference type="ChEBI" id="CHEBI:29105"/>
    </cofactor>
    <text evidence="20 22">Binds 1 zinc ion per subunit.</text>
</comment>
<name>A0A6J8BZP3_MYTCO</name>
<evidence type="ECO:0000256" key="1">
    <source>
        <dbReference type="ARBA" id="ARBA00001703"/>
    </source>
</evidence>
<evidence type="ECO:0000256" key="4">
    <source>
        <dbReference type="ARBA" id="ARBA00011748"/>
    </source>
</evidence>
<feature type="binding site" evidence="20">
    <location>
        <position position="391"/>
    </location>
    <ligand>
        <name>Zn(2+)</name>
        <dbReference type="ChEBI" id="CHEBI:29105"/>
        <note>catalytic</note>
    </ligand>
</feature>
<dbReference type="Pfam" id="PF11838">
    <property type="entry name" value="ERAP1_C"/>
    <property type="match status" value="1"/>
</dbReference>
<evidence type="ECO:0000256" key="21">
    <source>
        <dbReference type="PIRSR" id="PIRSR634016-4"/>
    </source>
</evidence>
<dbReference type="InterPro" id="IPR014782">
    <property type="entry name" value="Peptidase_M1_dom"/>
</dbReference>
<evidence type="ECO:0000256" key="5">
    <source>
        <dbReference type="ARBA" id="ARBA00022438"/>
    </source>
</evidence>
<evidence type="ECO:0000256" key="18">
    <source>
        <dbReference type="ARBA" id="ARBA00023180"/>
    </source>
</evidence>
<evidence type="ECO:0000256" key="14">
    <source>
        <dbReference type="ARBA" id="ARBA00022989"/>
    </source>
</evidence>
<dbReference type="FunFam" id="1.25.50.20:FF:000001">
    <property type="entry name" value="Aminopeptidase"/>
    <property type="match status" value="1"/>
</dbReference>
<dbReference type="Pfam" id="PF01433">
    <property type="entry name" value="Peptidase_M1"/>
    <property type="match status" value="1"/>
</dbReference>
<dbReference type="FunFam" id="2.60.40.1730:FF:000012">
    <property type="entry name" value="Aminopeptidase N"/>
    <property type="match status" value="1"/>
</dbReference>
<dbReference type="Gene3D" id="1.25.50.20">
    <property type="match status" value="1"/>
</dbReference>
<dbReference type="PANTHER" id="PTHR11533">
    <property type="entry name" value="PROTEASE M1 ZINC METALLOPROTEASE"/>
    <property type="match status" value="1"/>
</dbReference>
<feature type="domain" description="Peptidase M1 membrane alanine aminopeptidase" evidence="23">
    <location>
        <begin position="319"/>
        <end position="537"/>
    </location>
</feature>
<feature type="site" description="Transition state stabilizer" evidence="21">
    <location>
        <position position="477"/>
    </location>
</feature>
<dbReference type="InterPro" id="IPR042097">
    <property type="entry name" value="Aminopeptidase_N-like_N_sf"/>
</dbReference>
<evidence type="ECO:0000256" key="13">
    <source>
        <dbReference type="ARBA" id="ARBA00022968"/>
    </source>
</evidence>